<keyword evidence="1" id="KW-0812">Transmembrane</keyword>
<evidence type="ECO:0000256" key="1">
    <source>
        <dbReference type="SAM" id="Phobius"/>
    </source>
</evidence>
<dbReference type="RefSeq" id="XP_026630636.1">
    <property type="nucleotide sequence ID" value="XM_026776834.1"/>
</dbReference>
<gene>
    <name evidence="2" type="ORF">BDQ94DRAFT_91451</name>
</gene>
<keyword evidence="1" id="KW-1133">Transmembrane helix</keyword>
<proteinExistence type="predicted"/>
<evidence type="ECO:0000313" key="2">
    <source>
        <dbReference type="EMBL" id="RDH37614.1"/>
    </source>
</evidence>
<organism evidence="2 3">
    <name type="scientific">Aspergillus welwitschiae</name>
    <dbReference type="NCBI Taxonomy" id="1341132"/>
    <lineage>
        <taxon>Eukaryota</taxon>
        <taxon>Fungi</taxon>
        <taxon>Dikarya</taxon>
        <taxon>Ascomycota</taxon>
        <taxon>Pezizomycotina</taxon>
        <taxon>Eurotiomycetes</taxon>
        <taxon>Eurotiomycetidae</taxon>
        <taxon>Eurotiales</taxon>
        <taxon>Aspergillaceae</taxon>
        <taxon>Aspergillus</taxon>
        <taxon>Aspergillus subgen. Circumdati</taxon>
    </lineage>
</organism>
<dbReference type="Proteomes" id="UP000253729">
    <property type="component" value="Unassembled WGS sequence"/>
</dbReference>
<feature type="transmembrane region" description="Helical" evidence="1">
    <location>
        <begin position="26"/>
        <end position="54"/>
    </location>
</feature>
<accession>A0A3F3QEA5</accession>
<dbReference type="EMBL" id="KZ852035">
    <property type="protein sequence ID" value="RDH37614.1"/>
    <property type="molecule type" value="Genomic_DNA"/>
</dbReference>
<keyword evidence="3" id="KW-1185">Reference proteome</keyword>
<evidence type="ECO:0000313" key="3">
    <source>
        <dbReference type="Proteomes" id="UP000253729"/>
    </source>
</evidence>
<dbReference type="AlphaFoldDB" id="A0A3F3QEA5"/>
<name>A0A3F3QEA5_9EURO</name>
<dbReference type="GeneID" id="38145190"/>
<keyword evidence="1" id="KW-0472">Membrane</keyword>
<protein>
    <submittedName>
        <fullName evidence="2">Uncharacterized protein</fullName>
    </submittedName>
</protein>
<sequence length="164" mass="18089">MNQTNKGHDHTVRYQPQGSLHLASALFALLGKACIALPSCMVMVSSVSYGIFLLNTRWMDARKTLGSRTHHTHTLALSLLFLSLSLSLRAAGPSLLDHDSSLSQNQPPFPHPPSLSHTHTLSLFLSFSNFSARLVEIDTGMRERERVCVCVCARISHLNSRPCP</sequence>
<reference evidence="2 3" key="1">
    <citation type="submission" date="2018-07" db="EMBL/GenBank/DDBJ databases">
        <title>The genomes of Aspergillus section Nigri reveals drivers in fungal speciation.</title>
        <authorList>
            <consortium name="DOE Joint Genome Institute"/>
            <person name="Vesth T.C."/>
            <person name="Nybo J."/>
            <person name="Theobald S."/>
            <person name="Brandl J."/>
            <person name="Frisvad J.C."/>
            <person name="Nielsen K.F."/>
            <person name="Lyhne E.K."/>
            <person name="Kogle M.E."/>
            <person name="Kuo A."/>
            <person name="Riley R."/>
            <person name="Clum A."/>
            <person name="Nolan M."/>
            <person name="Lipzen A."/>
            <person name="Salamov A."/>
            <person name="Henrissat B."/>
            <person name="Wiebenga A."/>
            <person name="De vries R.P."/>
            <person name="Grigoriev I.V."/>
            <person name="Mortensen U.H."/>
            <person name="Andersen M.R."/>
            <person name="Baker S.E."/>
        </authorList>
    </citation>
    <scope>NUCLEOTIDE SEQUENCE [LARGE SCALE GENOMIC DNA]</scope>
    <source>
        <strain evidence="2 3">CBS 139.54b</strain>
    </source>
</reference>